<dbReference type="GO" id="GO:0005634">
    <property type="term" value="C:nucleus"/>
    <property type="evidence" value="ECO:0007669"/>
    <property type="project" value="TreeGrafter"/>
</dbReference>
<dbReference type="Proteomes" id="UP001152797">
    <property type="component" value="Unassembled WGS sequence"/>
</dbReference>
<proteinExistence type="predicted"/>
<evidence type="ECO:0000256" key="2">
    <source>
        <dbReference type="SAM" id="MobiDB-lite"/>
    </source>
</evidence>
<dbReference type="InterPro" id="IPR012317">
    <property type="entry name" value="Poly(ADP-ribose)pol_cat_dom"/>
</dbReference>
<dbReference type="PANTHER" id="PTHR45740">
    <property type="entry name" value="POLY [ADP-RIBOSE] POLYMERASE"/>
    <property type="match status" value="1"/>
</dbReference>
<feature type="region of interest" description="Disordered" evidence="2">
    <location>
        <begin position="1"/>
        <end position="77"/>
    </location>
</feature>
<dbReference type="OrthoDB" id="6133115at2759"/>
<feature type="region of interest" description="Disordered" evidence="2">
    <location>
        <begin position="611"/>
        <end position="726"/>
    </location>
</feature>
<evidence type="ECO:0000313" key="6">
    <source>
        <dbReference type="EMBL" id="CAL4789749.1"/>
    </source>
</evidence>
<dbReference type="EMBL" id="CAMXCT030003102">
    <property type="protein sequence ID" value="CAL4789749.1"/>
    <property type="molecule type" value="Genomic_DNA"/>
</dbReference>
<evidence type="ECO:0000313" key="5">
    <source>
        <dbReference type="EMBL" id="CAL1155812.1"/>
    </source>
</evidence>
<feature type="zinc finger region" description="C3H1-type" evidence="1">
    <location>
        <begin position="454"/>
        <end position="480"/>
    </location>
</feature>
<dbReference type="Gene3D" id="3.90.228.10">
    <property type="match status" value="2"/>
</dbReference>
<evidence type="ECO:0000313" key="4">
    <source>
        <dbReference type="EMBL" id="CAI4002437.1"/>
    </source>
</evidence>
<keyword evidence="1" id="KW-0862">Zinc</keyword>
<keyword evidence="1" id="KW-0479">Metal-binding</keyword>
<keyword evidence="7" id="KW-1185">Reference proteome</keyword>
<organism evidence="4">
    <name type="scientific">Cladocopium goreaui</name>
    <dbReference type="NCBI Taxonomy" id="2562237"/>
    <lineage>
        <taxon>Eukaryota</taxon>
        <taxon>Sar</taxon>
        <taxon>Alveolata</taxon>
        <taxon>Dinophyceae</taxon>
        <taxon>Suessiales</taxon>
        <taxon>Symbiodiniaceae</taxon>
        <taxon>Cladocopium</taxon>
    </lineage>
</organism>
<dbReference type="GO" id="GO:0003950">
    <property type="term" value="F:NAD+ poly-ADP-ribosyltransferase activity"/>
    <property type="evidence" value="ECO:0007669"/>
    <property type="project" value="InterPro"/>
</dbReference>
<feature type="compositionally biased region" description="Low complexity" evidence="2">
    <location>
        <begin position="13"/>
        <end position="30"/>
    </location>
</feature>
<dbReference type="SUPFAM" id="SSF56399">
    <property type="entry name" value="ADP-ribosylation"/>
    <property type="match status" value="1"/>
</dbReference>
<feature type="compositionally biased region" description="Basic and acidic residues" evidence="2">
    <location>
        <begin position="657"/>
        <end position="666"/>
    </location>
</feature>
<comment type="caution">
    <text evidence="4">The sequence shown here is derived from an EMBL/GenBank/DDBJ whole genome shotgun (WGS) entry which is preliminary data.</text>
</comment>
<reference evidence="5" key="2">
    <citation type="submission" date="2024-04" db="EMBL/GenBank/DDBJ databases">
        <authorList>
            <person name="Chen Y."/>
            <person name="Shah S."/>
            <person name="Dougan E. K."/>
            <person name="Thang M."/>
            <person name="Chan C."/>
        </authorList>
    </citation>
    <scope>NUCLEOTIDE SEQUENCE [LARGE SCALE GENOMIC DNA]</scope>
</reference>
<feature type="compositionally biased region" description="Basic and acidic residues" evidence="2">
    <location>
        <begin position="701"/>
        <end position="711"/>
    </location>
</feature>
<dbReference type="GO" id="GO:1990404">
    <property type="term" value="F:NAD+-protein mono-ADP-ribosyltransferase activity"/>
    <property type="evidence" value="ECO:0007669"/>
    <property type="project" value="TreeGrafter"/>
</dbReference>
<sequence>MGAGGSTKPEPKVSTTSTASAGGRAVAVGTASGGGSGGVVRSSSGPDPSRKTSDPKPSVPKESIKSTANPTSDGLPEYWYHNKMPSNVSFDEMYYTQDKDIHSTFDELFKESYVASATRDRKCPTGEHGSTPGGCECVKPGGDPGLPVAFRTRRVIRVEASEMWRSYVKKRNVIRNRRAEGVEPMDPPPKTQSVVDSHSGMFAPLDPTVNELYAFHGTFVRYALSIAENDFNIDLAGSSTGTLYGRGAYLGESITKADEYAKDEPGGFYEGVFAVLVCRVTMGKMNVTSSDTEAGEKVKRMEYDSTCGKRLFRELVIYYSDQCYPEYLVLYQRVHAKDVEDEISNVLKRKFFMQVPLHWRNVATDLTKKHFRDHHELADSGYQHMQCLVNQARVAPSRKLQRVLRLEDSSLWEQFVEFKRDLRERLGGEEGISAVTSEMDNKLKVNAVEKDLRALMKRPCKFLKSGCKRGDKCKFSHNEFAAAMDDMGLAASRRLPVDELDRRLHEGFLWLACSTHDEAEEVSTGKSCKGTCFFENLDTALKEVKSKDGLKYAILCRVLCGVPGDDSSASDDKDCVILKVDSNNRRQVLIKESSAVYPEYFLELYSQEDEEAEKAAAEAPETAEAPEGGDEAAGFSNAVEEAPEDAPVEADEELSEEERRALEEPLHLGNGNEEIGNDELPVPVRDPDDISEEGSDPGDPGDVHEDEIRYGDDEESDVDPADLGPYWYIKRDDSGMMDGEPSELPEDAIACAEREAEWGDFIIVVDKNFKILKQWNQPKGKAAAKLNEMREFWELSKDDEEWSSDGSYF</sequence>
<dbReference type="PROSITE" id="PS50103">
    <property type="entry name" value="ZF_C3H1"/>
    <property type="match status" value="1"/>
</dbReference>
<dbReference type="EMBL" id="CAMXCT020003102">
    <property type="protein sequence ID" value="CAL1155812.1"/>
    <property type="molecule type" value="Genomic_DNA"/>
</dbReference>
<keyword evidence="1" id="KW-0863">Zinc-finger</keyword>
<feature type="compositionally biased region" description="Acidic residues" evidence="2">
    <location>
        <begin position="641"/>
        <end position="656"/>
    </location>
</feature>
<evidence type="ECO:0000313" key="7">
    <source>
        <dbReference type="Proteomes" id="UP001152797"/>
    </source>
</evidence>
<name>A0A9P1D180_9DINO</name>
<accession>A0A9P1D180</accession>
<dbReference type="SMART" id="SM00356">
    <property type="entry name" value="ZnF_C3H1"/>
    <property type="match status" value="1"/>
</dbReference>
<gene>
    <name evidence="4" type="ORF">C1SCF055_LOCUS28391</name>
</gene>
<dbReference type="GO" id="GO:0008270">
    <property type="term" value="F:zinc ion binding"/>
    <property type="evidence" value="ECO:0007669"/>
    <property type="project" value="UniProtKB-KW"/>
</dbReference>
<dbReference type="EMBL" id="CAMXCT010003102">
    <property type="protein sequence ID" value="CAI4002437.1"/>
    <property type="molecule type" value="Genomic_DNA"/>
</dbReference>
<dbReference type="Pfam" id="PF00644">
    <property type="entry name" value="PARP"/>
    <property type="match status" value="1"/>
</dbReference>
<dbReference type="InterPro" id="IPR000571">
    <property type="entry name" value="Znf_CCCH"/>
</dbReference>
<feature type="domain" description="C3H1-type" evidence="3">
    <location>
        <begin position="454"/>
        <end position="480"/>
    </location>
</feature>
<evidence type="ECO:0000256" key="1">
    <source>
        <dbReference type="PROSITE-ProRule" id="PRU00723"/>
    </source>
</evidence>
<reference evidence="4" key="1">
    <citation type="submission" date="2022-10" db="EMBL/GenBank/DDBJ databases">
        <authorList>
            <person name="Chen Y."/>
            <person name="Dougan E. K."/>
            <person name="Chan C."/>
            <person name="Rhodes N."/>
            <person name="Thang M."/>
        </authorList>
    </citation>
    <scope>NUCLEOTIDE SEQUENCE</scope>
</reference>
<dbReference type="PANTHER" id="PTHR45740:SF2">
    <property type="entry name" value="POLY [ADP-RIBOSE] POLYMERASE"/>
    <property type="match status" value="1"/>
</dbReference>
<dbReference type="AlphaFoldDB" id="A0A9P1D180"/>
<dbReference type="InterPro" id="IPR051712">
    <property type="entry name" value="ARTD-AVP"/>
</dbReference>
<feature type="compositionally biased region" description="Low complexity" evidence="2">
    <location>
        <begin position="617"/>
        <end position="626"/>
    </location>
</feature>
<evidence type="ECO:0000259" key="3">
    <source>
        <dbReference type="PROSITE" id="PS50103"/>
    </source>
</evidence>
<protein>
    <submittedName>
        <fullName evidence="6">TCDD-inducible poly [ADP-ribose] polymerase</fullName>
    </submittedName>
</protein>